<organism evidence="2">
    <name type="scientific">uncultured Pyrinomonadaceae bacterium</name>
    <dbReference type="NCBI Taxonomy" id="2283094"/>
    <lineage>
        <taxon>Bacteria</taxon>
        <taxon>Pseudomonadati</taxon>
        <taxon>Acidobacteriota</taxon>
        <taxon>Blastocatellia</taxon>
        <taxon>Blastocatellales</taxon>
        <taxon>Pyrinomonadaceae</taxon>
        <taxon>environmental samples</taxon>
    </lineage>
</organism>
<protein>
    <submittedName>
        <fullName evidence="2">Uncharacterized protein</fullName>
    </submittedName>
</protein>
<feature type="transmembrane region" description="Helical" evidence="1">
    <location>
        <begin position="12"/>
        <end position="37"/>
    </location>
</feature>
<name>A0A6J4NDK9_9BACT</name>
<evidence type="ECO:0000313" key="2">
    <source>
        <dbReference type="EMBL" id="CAA9384497.1"/>
    </source>
</evidence>
<accession>A0A6J4NDK9</accession>
<dbReference type="AlphaFoldDB" id="A0A6J4NDK9"/>
<keyword evidence="1" id="KW-0812">Transmembrane</keyword>
<keyword evidence="1" id="KW-0472">Membrane</keyword>
<evidence type="ECO:0000256" key="1">
    <source>
        <dbReference type="SAM" id="Phobius"/>
    </source>
</evidence>
<dbReference type="EMBL" id="CADCUR010000044">
    <property type="protein sequence ID" value="CAA9384497.1"/>
    <property type="molecule type" value="Genomic_DNA"/>
</dbReference>
<sequence>MSRSFRKFEKFIITIGIQLFLYISEVFGYSVLLMPVLRKK</sequence>
<gene>
    <name evidence="2" type="ORF">AVDCRST_MAG74-740</name>
</gene>
<proteinExistence type="predicted"/>
<keyword evidence="1" id="KW-1133">Transmembrane helix</keyword>
<reference evidence="2" key="1">
    <citation type="submission" date="2020-02" db="EMBL/GenBank/DDBJ databases">
        <authorList>
            <person name="Meier V. D."/>
        </authorList>
    </citation>
    <scope>NUCLEOTIDE SEQUENCE</scope>
    <source>
        <strain evidence="2">AVDCRST_MAG74</strain>
    </source>
</reference>